<reference evidence="2" key="1">
    <citation type="submission" date="2021-10" db="EMBL/GenBank/DDBJ databases">
        <authorList>
            <person name="Piombo E."/>
        </authorList>
    </citation>
    <scope>NUCLEOTIDE SEQUENCE</scope>
</reference>
<gene>
    <name evidence="2" type="ORF">CSOL1703_00015358</name>
</gene>
<organism evidence="2 3">
    <name type="scientific">Clonostachys solani</name>
    <dbReference type="NCBI Taxonomy" id="160281"/>
    <lineage>
        <taxon>Eukaryota</taxon>
        <taxon>Fungi</taxon>
        <taxon>Dikarya</taxon>
        <taxon>Ascomycota</taxon>
        <taxon>Pezizomycotina</taxon>
        <taxon>Sordariomycetes</taxon>
        <taxon>Hypocreomycetidae</taxon>
        <taxon>Hypocreales</taxon>
        <taxon>Bionectriaceae</taxon>
        <taxon>Clonostachys</taxon>
    </lineage>
</organism>
<feature type="transmembrane region" description="Helical" evidence="1">
    <location>
        <begin position="94"/>
        <end position="114"/>
    </location>
</feature>
<comment type="caution">
    <text evidence="2">The sequence shown here is derived from an EMBL/GenBank/DDBJ whole genome shotgun (WGS) entry which is preliminary data.</text>
</comment>
<protein>
    <submittedName>
        <fullName evidence="2">Uncharacterized protein</fullName>
    </submittedName>
</protein>
<name>A0A9N9ZEP1_9HYPO</name>
<dbReference type="EMBL" id="CABFOC020000046">
    <property type="protein sequence ID" value="CAH0054161.1"/>
    <property type="molecule type" value="Genomic_DNA"/>
</dbReference>
<feature type="non-terminal residue" evidence="2">
    <location>
        <position position="226"/>
    </location>
</feature>
<proteinExistence type="predicted"/>
<evidence type="ECO:0000313" key="2">
    <source>
        <dbReference type="EMBL" id="CAH0054161.1"/>
    </source>
</evidence>
<accession>A0A9N9ZEP1</accession>
<dbReference type="AlphaFoldDB" id="A0A9N9ZEP1"/>
<keyword evidence="3" id="KW-1185">Reference proteome</keyword>
<dbReference type="Proteomes" id="UP000775872">
    <property type="component" value="Unassembled WGS sequence"/>
</dbReference>
<keyword evidence="1" id="KW-1133">Transmembrane helix</keyword>
<evidence type="ECO:0000313" key="3">
    <source>
        <dbReference type="Proteomes" id="UP000775872"/>
    </source>
</evidence>
<keyword evidence="1" id="KW-0812">Transmembrane</keyword>
<evidence type="ECO:0000256" key="1">
    <source>
        <dbReference type="SAM" id="Phobius"/>
    </source>
</evidence>
<feature type="non-terminal residue" evidence="2">
    <location>
        <position position="1"/>
    </location>
</feature>
<keyword evidence="1" id="KW-0472">Membrane</keyword>
<dbReference type="OrthoDB" id="10507939at2759"/>
<sequence length="226" mass="25134">PIPCFLSYGDDIQKARCWKHCFLGQGRPSLIFGPRELIFLILKVEFSTDTRYFANTHFSTLFNTITNTTHYASSICHRVRLPFGWCRGKVPQPVFYVLDIICGFAIFCCLYYSLRALIAAAVASALSASAPQRNARQPDINVASIDPTFAADRLATMASSTLTLSSPETLIISVASKVRSTARSLAEPEFPCCLNLMQIFIRNLDKSGKSVQRALPLKQENISSKR</sequence>